<name>A0A941EVK5_9ACTN</name>
<evidence type="ECO:0000313" key="1">
    <source>
        <dbReference type="EMBL" id="MBR7834739.1"/>
    </source>
</evidence>
<dbReference type="AlphaFoldDB" id="A0A941EVK5"/>
<protein>
    <recommendedName>
        <fullName evidence="3">WGR domain-containing protein</fullName>
    </recommendedName>
</protein>
<sequence>MARWRRFERSDTAGGTAEFREIRLEGIRCHLRWSAGKNVRASTSAFDDEVRASRAEARKAAEWIRKGFVEVELPADGGAAEAEAMVLDVIQASVKHGVHPGFTPVPGFEETFHCELTPGHPSSHHNYYVLRDRGRSAISFNVLAATHDAEAVAEFLEFVTAHRELPFDGDSHHKVALPKPVGGLSHVLFCSPALGRSHRAHLAIADRVASAFPIFDCEIGDADTEVLVDARIHGHGSLPHSRWVRGPKPVVDLRFDVQPSFYRPQSKFLVFQPSDLENLLHALPAATPESWLELRSFRGDVACFTPESAPAYADVLGRLSVRWTAPAFYSSLASG</sequence>
<gene>
    <name evidence="1" type="ORF">KDL01_15800</name>
</gene>
<evidence type="ECO:0008006" key="3">
    <source>
        <dbReference type="Google" id="ProtNLM"/>
    </source>
</evidence>
<dbReference type="Proteomes" id="UP000675781">
    <property type="component" value="Unassembled WGS sequence"/>
</dbReference>
<keyword evidence="2" id="KW-1185">Reference proteome</keyword>
<reference evidence="1" key="1">
    <citation type="submission" date="2021-04" db="EMBL/GenBank/DDBJ databases">
        <title>Genome based classification of Actinospica acidithermotolerans sp. nov., an actinobacterium isolated from an Indonesian hot spring.</title>
        <authorList>
            <person name="Kusuma A.B."/>
            <person name="Putra K.E."/>
            <person name="Nafisah S."/>
            <person name="Loh J."/>
            <person name="Nouioui I."/>
            <person name="Goodfellow M."/>
        </authorList>
    </citation>
    <scope>NUCLEOTIDE SEQUENCE</scope>
    <source>
        <strain evidence="1">CSCA 57</strain>
    </source>
</reference>
<evidence type="ECO:0000313" key="2">
    <source>
        <dbReference type="Proteomes" id="UP000675781"/>
    </source>
</evidence>
<organism evidence="1 2">
    <name type="scientific">Actinospica durhamensis</name>
    <dbReference type="NCBI Taxonomy" id="1508375"/>
    <lineage>
        <taxon>Bacteria</taxon>
        <taxon>Bacillati</taxon>
        <taxon>Actinomycetota</taxon>
        <taxon>Actinomycetes</taxon>
        <taxon>Catenulisporales</taxon>
        <taxon>Actinospicaceae</taxon>
        <taxon>Actinospica</taxon>
    </lineage>
</organism>
<dbReference type="EMBL" id="JAGSOG010000068">
    <property type="protein sequence ID" value="MBR7834739.1"/>
    <property type="molecule type" value="Genomic_DNA"/>
</dbReference>
<proteinExistence type="predicted"/>
<comment type="caution">
    <text evidence="1">The sequence shown here is derived from an EMBL/GenBank/DDBJ whole genome shotgun (WGS) entry which is preliminary data.</text>
</comment>
<dbReference type="RefSeq" id="WP_212529257.1">
    <property type="nucleotide sequence ID" value="NZ_JAGSOG010000068.1"/>
</dbReference>
<accession>A0A941EVK5</accession>